<evidence type="ECO:0000256" key="2">
    <source>
        <dbReference type="ARBA" id="ARBA00004742"/>
    </source>
</evidence>
<dbReference type="EMBL" id="MWWU01000002">
    <property type="protein sequence ID" value="OZG55886.1"/>
    <property type="molecule type" value="Genomic_DNA"/>
</dbReference>
<keyword evidence="10" id="KW-0411">Iron-sulfur</keyword>
<keyword evidence="8" id="KW-0479">Metal-binding</keyword>
<dbReference type="InterPro" id="IPR005131">
    <property type="entry name" value="Ser_deHydtase_bsu"/>
</dbReference>
<dbReference type="PANTHER" id="PTHR30182:SF1">
    <property type="entry name" value="L-SERINE DEHYDRATASE 1"/>
    <property type="match status" value="1"/>
</dbReference>
<protein>
    <recommendedName>
        <fullName evidence="5">L-serine dehydratase</fullName>
        <ecNumber evidence="4">4.3.1.17</ecNumber>
    </recommendedName>
    <alternativeName>
        <fullName evidence="12">L-serine deaminase</fullName>
    </alternativeName>
</protein>
<dbReference type="Pfam" id="PF03313">
    <property type="entry name" value="SDH_alpha"/>
    <property type="match status" value="1"/>
</dbReference>
<evidence type="ECO:0000256" key="7">
    <source>
        <dbReference type="ARBA" id="ARBA00022485"/>
    </source>
</evidence>
<dbReference type="GO" id="GO:0003941">
    <property type="term" value="F:L-serine ammonia-lyase activity"/>
    <property type="evidence" value="ECO:0007669"/>
    <property type="project" value="UniProtKB-EC"/>
</dbReference>
<evidence type="ECO:0000256" key="3">
    <source>
        <dbReference type="ARBA" id="ARBA00008636"/>
    </source>
</evidence>
<evidence type="ECO:0000256" key="6">
    <source>
        <dbReference type="ARBA" id="ARBA00022432"/>
    </source>
</evidence>
<feature type="domain" description="Serine dehydratase-like alpha subunit" evidence="15">
    <location>
        <begin position="244"/>
        <end position="529"/>
    </location>
</feature>
<comment type="cofactor">
    <cofactor evidence="1">
        <name>[4Fe-4S] cluster</name>
        <dbReference type="ChEBI" id="CHEBI:49883"/>
    </cofactor>
</comment>
<evidence type="ECO:0000259" key="15">
    <source>
        <dbReference type="Pfam" id="PF03313"/>
    </source>
</evidence>
<dbReference type="Pfam" id="PF03315">
    <property type="entry name" value="SDH_beta"/>
    <property type="match status" value="1"/>
</dbReference>
<evidence type="ECO:0000313" key="18">
    <source>
        <dbReference type="Proteomes" id="UP000228976"/>
    </source>
</evidence>
<gene>
    <name evidence="17" type="ORF">AEAE_0374</name>
</gene>
<evidence type="ECO:0000313" key="17">
    <source>
        <dbReference type="EMBL" id="OZG55886.1"/>
    </source>
</evidence>
<dbReference type="RefSeq" id="WP_094689486.1">
    <property type="nucleotide sequence ID" value="NZ_JACBYZ010000001.1"/>
</dbReference>
<evidence type="ECO:0000256" key="12">
    <source>
        <dbReference type="ARBA" id="ARBA00041766"/>
    </source>
</evidence>
<evidence type="ECO:0000256" key="14">
    <source>
        <dbReference type="SAM" id="MobiDB-lite"/>
    </source>
</evidence>
<sequence length="537" mass="56903">MLSALEMFSVGIGPSSSHTVGPMRAAKAFVDNLEHNNLLAAVERVRVDLYGSLSLTGEGHGTDRAAFAGLEGLDPTTGSTDAVRFDLHRAWETGELNLAGTKKIAFHQSDIVFNMHESLPLHPNGMKFSAFDSADNLVKQQVMYSIGGGFIATQEELEAQLPGANNVVAAPSVTDDGFRKTGEQESKYEANRAAQRNAEKSVEAGHAFQQSGATPADQTAAAAQPAIPYNFESAQELMQICDSTGLSIDEVVWANEMAMHSEAEVNEGLKTAWEAMRECVYNGTHTSRDTLPGILKVKRRAPNVYHELVGSVDVINAEPENLKKAAKVTQSTCLSMTPGTCEANWISLFALAVNEENADGGRIVTAPTNGSAGIIPAVLHYYYAFMDGNWEGVKRFLLTAHAIGYLFKHNASISGAEVGCQGEVGSACSMAAAGLCAVMGGTPHQIENAAEIGIEHNLGLTCDPIAGLVQIPCIERNAIASNTAVNAARVSLLGDGSHLVSLDDAIATMKRTGADMMSSYKETSTGGLAVTVRIPEC</sequence>
<evidence type="ECO:0000256" key="9">
    <source>
        <dbReference type="ARBA" id="ARBA00023004"/>
    </source>
</evidence>
<evidence type="ECO:0000256" key="5">
    <source>
        <dbReference type="ARBA" id="ARBA00018995"/>
    </source>
</evidence>
<keyword evidence="18" id="KW-1185">Reference proteome</keyword>
<dbReference type="InterPro" id="IPR005130">
    <property type="entry name" value="Ser_deHydtase-like_asu"/>
</dbReference>
<feature type="domain" description="Serine dehydratase beta chain" evidence="16">
    <location>
        <begin position="3"/>
        <end position="156"/>
    </location>
</feature>
<keyword evidence="9" id="KW-0408">Iron</keyword>
<proteinExistence type="inferred from homology"/>
<dbReference type="GO" id="GO:0006094">
    <property type="term" value="P:gluconeogenesis"/>
    <property type="evidence" value="ECO:0007669"/>
    <property type="project" value="UniProtKB-KW"/>
</dbReference>
<dbReference type="InterPro" id="IPR051318">
    <property type="entry name" value="Fe-S_L-Ser"/>
</dbReference>
<keyword evidence="11 17" id="KW-0456">Lyase</keyword>
<comment type="pathway">
    <text evidence="2">Carbohydrate biosynthesis; gluconeogenesis.</text>
</comment>
<keyword evidence="6" id="KW-0312">Gluconeogenesis</keyword>
<accession>A0A261FAE9</accession>
<dbReference type="InterPro" id="IPR004644">
    <property type="entry name" value="Fe-S_L-Ser_mono"/>
</dbReference>
<comment type="catalytic activity">
    <reaction evidence="13">
        <text>L-serine = pyruvate + NH4(+)</text>
        <dbReference type="Rhea" id="RHEA:19169"/>
        <dbReference type="ChEBI" id="CHEBI:15361"/>
        <dbReference type="ChEBI" id="CHEBI:28938"/>
        <dbReference type="ChEBI" id="CHEBI:33384"/>
        <dbReference type="EC" id="4.3.1.17"/>
    </reaction>
</comment>
<dbReference type="OrthoDB" id="9805537at2"/>
<keyword evidence="7" id="KW-0004">4Fe-4S</keyword>
<evidence type="ECO:0000256" key="8">
    <source>
        <dbReference type="ARBA" id="ARBA00022723"/>
    </source>
</evidence>
<dbReference type="PANTHER" id="PTHR30182">
    <property type="entry name" value="L-SERINE DEHYDRATASE"/>
    <property type="match status" value="1"/>
</dbReference>
<dbReference type="InterPro" id="IPR029009">
    <property type="entry name" value="ASB_dom_sf"/>
</dbReference>
<evidence type="ECO:0000256" key="10">
    <source>
        <dbReference type="ARBA" id="ARBA00023014"/>
    </source>
</evidence>
<reference evidence="17 18" key="1">
    <citation type="journal article" date="2017" name="BMC Genomics">
        <title>Comparative genomic and phylogenomic analyses of the Bifidobacteriaceae family.</title>
        <authorList>
            <person name="Lugli G.A."/>
            <person name="Milani C."/>
            <person name="Turroni F."/>
            <person name="Duranti S."/>
            <person name="Mancabelli L."/>
            <person name="Mangifesta M."/>
            <person name="Ferrario C."/>
            <person name="Modesto M."/>
            <person name="Mattarelli P."/>
            <person name="Jiri K."/>
            <person name="van Sinderen D."/>
            <person name="Ventura M."/>
        </authorList>
    </citation>
    <scope>NUCLEOTIDE SEQUENCE [LARGE SCALE GENOMIC DNA]</scope>
    <source>
        <strain evidence="17 18">LMG 21773</strain>
    </source>
</reference>
<dbReference type="SUPFAM" id="SSF143548">
    <property type="entry name" value="Serine metabolism enzymes domain"/>
    <property type="match status" value="1"/>
</dbReference>
<evidence type="ECO:0000256" key="13">
    <source>
        <dbReference type="ARBA" id="ARBA00049406"/>
    </source>
</evidence>
<dbReference type="GO" id="GO:0051539">
    <property type="term" value="F:4 iron, 4 sulfur cluster binding"/>
    <property type="evidence" value="ECO:0007669"/>
    <property type="project" value="UniProtKB-KW"/>
</dbReference>
<organism evidence="17 18">
    <name type="scientific">Aeriscardovia aeriphila</name>
    <dbReference type="NCBI Taxonomy" id="218139"/>
    <lineage>
        <taxon>Bacteria</taxon>
        <taxon>Bacillati</taxon>
        <taxon>Actinomycetota</taxon>
        <taxon>Actinomycetes</taxon>
        <taxon>Bifidobacteriales</taxon>
        <taxon>Bifidobacteriaceae</taxon>
        <taxon>Aeriscardovia</taxon>
    </lineage>
</organism>
<name>A0A261FAE9_9BIFI</name>
<dbReference type="NCBIfam" id="TIGR00720">
    <property type="entry name" value="sda_mono"/>
    <property type="match status" value="1"/>
</dbReference>
<dbReference type="Proteomes" id="UP000228976">
    <property type="component" value="Unassembled WGS sequence"/>
</dbReference>
<feature type="region of interest" description="Disordered" evidence="14">
    <location>
        <begin position="175"/>
        <end position="221"/>
    </location>
</feature>
<evidence type="ECO:0000256" key="11">
    <source>
        <dbReference type="ARBA" id="ARBA00023239"/>
    </source>
</evidence>
<dbReference type="AlphaFoldDB" id="A0A261FAE9"/>
<comment type="similarity">
    <text evidence="3">Belongs to the iron-sulfur dependent L-serine dehydratase family.</text>
</comment>
<comment type="caution">
    <text evidence="17">The sequence shown here is derived from an EMBL/GenBank/DDBJ whole genome shotgun (WGS) entry which is preliminary data.</text>
</comment>
<evidence type="ECO:0000256" key="1">
    <source>
        <dbReference type="ARBA" id="ARBA00001966"/>
    </source>
</evidence>
<evidence type="ECO:0000259" key="16">
    <source>
        <dbReference type="Pfam" id="PF03315"/>
    </source>
</evidence>
<dbReference type="FunFam" id="3.30.1330.90:FF:000001">
    <property type="entry name" value="L-serine ammonia-lyase 1"/>
    <property type="match status" value="1"/>
</dbReference>
<dbReference type="EC" id="4.3.1.17" evidence="4"/>
<evidence type="ECO:0000256" key="4">
    <source>
        <dbReference type="ARBA" id="ARBA00012093"/>
    </source>
</evidence>
<dbReference type="Gene3D" id="3.30.1330.90">
    <property type="entry name" value="D-3-phosphoglycerate dehydrogenase, domain 3"/>
    <property type="match status" value="1"/>
</dbReference>
<feature type="compositionally biased region" description="Basic and acidic residues" evidence="14">
    <location>
        <begin position="176"/>
        <end position="190"/>
    </location>
</feature>
<dbReference type="GO" id="GO:0046872">
    <property type="term" value="F:metal ion binding"/>
    <property type="evidence" value="ECO:0007669"/>
    <property type="project" value="UniProtKB-KW"/>
</dbReference>